<keyword evidence="3" id="KW-1185">Reference proteome</keyword>
<feature type="region of interest" description="Disordered" evidence="1">
    <location>
        <begin position="75"/>
        <end position="98"/>
    </location>
</feature>
<dbReference type="AlphaFoldDB" id="A0AAV4Q123"/>
<comment type="caution">
    <text evidence="2">The sequence shown here is derived from an EMBL/GenBank/DDBJ whole genome shotgun (WGS) entry which is preliminary data.</text>
</comment>
<evidence type="ECO:0000313" key="3">
    <source>
        <dbReference type="Proteomes" id="UP001054945"/>
    </source>
</evidence>
<evidence type="ECO:0000256" key="1">
    <source>
        <dbReference type="SAM" id="MobiDB-lite"/>
    </source>
</evidence>
<dbReference type="Proteomes" id="UP001054945">
    <property type="component" value="Unassembled WGS sequence"/>
</dbReference>
<reference evidence="2 3" key="1">
    <citation type="submission" date="2021-06" db="EMBL/GenBank/DDBJ databases">
        <title>Caerostris extrusa draft genome.</title>
        <authorList>
            <person name="Kono N."/>
            <person name="Arakawa K."/>
        </authorList>
    </citation>
    <scope>NUCLEOTIDE SEQUENCE [LARGE SCALE GENOMIC DNA]</scope>
</reference>
<sequence>MTSQFDTNVNFDSSMVSIFDADVKLHSSMAPQFDIDMKLPISIFTNEWLHKLAPMKQMKKMGVLEREEECCNKSFSEKKESGIFPSPAHLATGRDREN</sequence>
<evidence type="ECO:0000313" key="2">
    <source>
        <dbReference type="EMBL" id="GIY03358.1"/>
    </source>
</evidence>
<proteinExistence type="predicted"/>
<organism evidence="2 3">
    <name type="scientific">Caerostris extrusa</name>
    <name type="common">Bark spider</name>
    <name type="synonym">Caerostris bankana</name>
    <dbReference type="NCBI Taxonomy" id="172846"/>
    <lineage>
        <taxon>Eukaryota</taxon>
        <taxon>Metazoa</taxon>
        <taxon>Ecdysozoa</taxon>
        <taxon>Arthropoda</taxon>
        <taxon>Chelicerata</taxon>
        <taxon>Arachnida</taxon>
        <taxon>Araneae</taxon>
        <taxon>Araneomorphae</taxon>
        <taxon>Entelegynae</taxon>
        <taxon>Araneoidea</taxon>
        <taxon>Araneidae</taxon>
        <taxon>Caerostris</taxon>
    </lineage>
</organism>
<protein>
    <submittedName>
        <fullName evidence="2">Uncharacterized protein</fullName>
    </submittedName>
</protein>
<accession>A0AAV4Q123</accession>
<dbReference type="EMBL" id="BPLR01005568">
    <property type="protein sequence ID" value="GIY03358.1"/>
    <property type="molecule type" value="Genomic_DNA"/>
</dbReference>
<name>A0AAV4Q123_CAEEX</name>
<gene>
    <name evidence="2" type="ORF">CEXT_798571</name>
</gene>